<name>L7FP60_ENTIV</name>
<evidence type="ECO:0000313" key="1">
    <source>
        <dbReference type="EMBL" id="ELP93612.1"/>
    </source>
</evidence>
<dbReference type="RefSeq" id="XP_004260383.1">
    <property type="nucleotide sequence ID" value="XM_004260335.1"/>
</dbReference>
<evidence type="ECO:0000313" key="2">
    <source>
        <dbReference type="Proteomes" id="UP000014680"/>
    </source>
</evidence>
<dbReference type="KEGG" id="eiv:EIN_513930"/>
<dbReference type="VEuPathDB" id="AmoebaDB:EIN_513930"/>
<keyword evidence="2" id="KW-1185">Reference proteome</keyword>
<dbReference type="Proteomes" id="UP000014680">
    <property type="component" value="Unassembled WGS sequence"/>
</dbReference>
<dbReference type="AlphaFoldDB" id="L7FP60"/>
<dbReference type="OrthoDB" id="25685at2759"/>
<dbReference type="GeneID" id="14892597"/>
<accession>L7FP60</accession>
<evidence type="ECO:0008006" key="3">
    <source>
        <dbReference type="Google" id="ProtNLM"/>
    </source>
</evidence>
<sequence>KSVSIAGDVNIISPKLQQPPVIFYNTTNVHLIKSYSGRLDFNVVNPSGNVNCFDVFSFRDQNVIDRPNQGFKTTMFPYDFSTGTVDLISNKRLMRFCPKNVIFDRKTVCTMKGETYQSFYNKNYSFNEYPFEYLHCPCEDKGSTDCIINFKNIFTFDFKHFNLASTTLIIDKNTNVNNLGTIEKIIMSDNYVLKISNFLFNIKTVFSFGIVEVLRDESPSEFSVEFNTTTHVIKCINTTTLNIEIYNNITQIKIDTVGVIEFVAKPSVISFDNEQTTQSLVNDCVLIKLTERRPICLKCNSKTKLFNGVCVFPDQNCDEYNKNDVCVGCKEGYLLNMSYQCIIFENECIRGTTLNCLKCKDDYFNIEGNCYKNETCLFTHRNFCLKCKNGNQGSACQSCHNNNCAFCEYDKCTICQDNFYIDDSENCQNNDIILSNGINP</sequence>
<gene>
    <name evidence="1" type="ORF">EIN_513930</name>
</gene>
<protein>
    <recommendedName>
        <fullName evidence="3">Protein kinase domain containing protein</fullName>
    </recommendedName>
</protein>
<reference evidence="1 2" key="1">
    <citation type="submission" date="2012-10" db="EMBL/GenBank/DDBJ databases">
        <authorList>
            <person name="Zafar N."/>
            <person name="Inman J."/>
            <person name="Hall N."/>
            <person name="Lorenzi H."/>
            <person name="Caler E."/>
        </authorList>
    </citation>
    <scope>NUCLEOTIDE SEQUENCE [LARGE SCALE GENOMIC DNA]</scope>
    <source>
        <strain evidence="1 2">IP1</strain>
    </source>
</reference>
<proteinExistence type="predicted"/>
<organism evidence="1 2">
    <name type="scientific">Entamoeba invadens IP1</name>
    <dbReference type="NCBI Taxonomy" id="370355"/>
    <lineage>
        <taxon>Eukaryota</taxon>
        <taxon>Amoebozoa</taxon>
        <taxon>Evosea</taxon>
        <taxon>Archamoebae</taxon>
        <taxon>Mastigamoebida</taxon>
        <taxon>Entamoebidae</taxon>
        <taxon>Entamoeba</taxon>
    </lineage>
</organism>
<feature type="non-terminal residue" evidence="1">
    <location>
        <position position="440"/>
    </location>
</feature>
<feature type="non-terminal residue" evidence="1">
    <location>
        <position position="1"/>
    </location>
</feature>
<dbReference type="EMBL" id="KB206289">
    <property type="protein sequence ID" value="ELP93612.1"/>
    <property type="molecule type" value="Genomic_DNA"/>
</dbReference>